<reference evidence="1" key="2">
    <citation type="submission" date="2020-11" db="EMBL/GenBank/DDBJ databases">
        <authorList>
            <person name="McCartney M.A."/>
            <person name="Auch B."/>
            <person name="Kono T."/>
            <person name="Mallez S."/>
            <person name="Becker A."/>
            <person name="Gohl D.M."/>
            <person name="Silverstein K.A.T."/>
            <person name="Koren S."/>
            <person name="Bechman K.B."/>
            <person name="Herman A."/>
            <person name="Abrahante J.E."/>
            <person name="Garbe J."/>
        </authorList>
    </citation>
    <scope>NUCLEOTIDE SEQUENCE</scope>
    <source>
        <strain evidence="1">Duluth1</strain>
        <tissue evidence="1">Whole animal</tissue>
    </source>
</reference>
<name>A0A9D3YES0_DREPO</name>
<dbReference type="AlphaFoldDB" id="A0A9D3YES0"/>
<comment type="caution">
    <text evidence="1">The sequence shown here is derived from an EMBL/GenBank/DDBJ whole genome shotgun (WGS) entry which is preliminary data.</text>
</comment>
<keyword evidence="2" id="KW-1185">Reference proteome</keyword>
<accession>A0A9D3YES0</accession>
<reference evidence="1" key="1">
    <citation type="journal article" date="2019" name="bioRxiv">
        <title>The Genome of the Zebra Mussel, Dreissena polymorpha: A Resource for Invasive Species Research.</title>
        <authorList>
            <person name="McCartney M.A."/>
            <person name="Auch B."/>
            <person name="Kono T."/>
            <person name="Mallez S."/>
            <person name="Zhang Y."/>
            <person name="Obille A."/>
            <person name="Becker A."/>
            <person name="Abrahante J.E."/>
            <person name="Garbe J."/>
            <person name="Badalamenti J.P."/>
            <person name="Herman A."/>
            <person name="Mangelson H."/>
            <person name="Liachko I."/>
            <person name="Sullivan S."/>
            <person name="Sone E.D."/>
            <person name="Koren S."/>
            <person name="Silverstein K.A.T."/>
            <person name="Beckman K.B."/>
            <person name="Gohl D.M."/>
        </authorList>
    </citation>
    <scope>NUCLEOTIDE SEQUENCE</scope>
    <source>
        <strain evidence="1">Duluth1</strain>
        <tissue evidence="1">Whole animal</tissue>
    </source>
</reference>
<evidence type="ECO:0000313" key="1">
    <source>
        <dbReference type="EMBL" id="KAH3697786.1"/>
    </source>
</evidence>
<gene>
    <name evidence="1" type="ORF">DPMN_085296</name>
</gene>
<dbReference type="Proteomes" id="UP000828390">
    <property type="component" value="Unassembled WGS sequence"/>
</dbReference>
<organism evidence="1 2">
    <name type="scientific">Dreissena polymorpha</name>
    <name type="common">Zebra mussel</name>
    <name type="synonym">Mytilus polymorpha</name>
    <dbReference type="NCBI Taxonomy" id="45954"/>
    <lineage>
        <taxon>Eukaryota</taxon>
        <taxon>Metazoa</taxon>
        <taxon>Spiralia</taxon>
        <taxon>Lophotrochozoa</taxon>
        <taxon>Mollusca</taxon>
        <taxon>Bivalvia</taxon>
        <taxon>Autobranchia</taxon>
        <taxon>Heteroconchia</taxon>
        <taxon>Euheterodonta</taxon>
        <taxon>Imparidentia</taxon>
        <taxon>Neoheterodontei</taxon>
        <taxon>Myida</taxon>
        <taxon>Dreissenoidea</taxon>
        <taxon>Dreissenidae</taxon>
        <taxon>Dreissena</taxon>
    </lineage>
</organism>
<sequence>MARDETASTAAPSTISRPPLLVDLSDECQVNVLEDMDSAAVAEAYTSHPSITFSRPQA</sequence>
<proteinExistence type="predicted"/>
<evidence type="ECO:0000313" key="2">
    <source>
        <dbReference type="Proteomes" id="UP000828390"/>
    </source>
</evidence>
<dbReference type="EMBL" id="JAIWYP010000016">
    <property type="protein sequence ID" value="KAH3697786.1"/>
    <property type="molecule type" value="Genomic_DNA"/>
</dbReference>
<protein>
    <submittedName>
        <fullName evidence="1">Uncharacterized protein</fullName>
    </submittedName>
</protein>